<feature type="domain" description="Calcineurin-like phosphoesterase" evidence="5">
    <location>
        <begin position="6"/>
        <end position="156"/>
    </location>
</feature>
<dbReference type="AlphaFoldDB" id="E8N2Y1"/>
<dbReference type="NCBIfam" id="TIGR00040">
    <property type="entry name" value="yfcE"/>
    <property type="match status" value="1"/>
</dbReference>
<sequence>MEPLITLGVVADTHVPDRVNALHPALIECLRAQGVQRILHAGDVCVPAVLDELEQVAPVSAARGNRDWMFTPALPWAVEMELGGARLALIHGQGSFLRYWWDKALYVLQGYRFERYRNVVLRACPHADVIIYGHTHQAENRREGGKLFFNPGSASLGIIPGRVPPSFGVLRIYAGGRVEGEIHVLKGWKVQRGRWVRG</sequence>
<protein>
    <recommendedName>
        <fullName evidence="4">Phosphoesterase</fullName>
        <ecNumber evidence="4">3.1.4.-</ecNumber>
    </recommendedName>
</protein>
<dbReference type="Proteomes" id="UP000008922">
    <property type="component" value="Chromosome"/>
</dbReference>
<dbReference type="Pfam" id="PF12850">
    <property type="entry name" value="Metallophos_2"/>
    <property type="match status" value="1"/>
</dbReference>
<evidence type="ECO:0000256" key="4">
    <source>
        <dbReference type="RuleBase" id="RU362039"/>
    </source>
</evidence>
<dbReference type="OrthoDB" id="9800565at2"/>
<evidence type="ECO:0000259" key="5">
    <source>
        <dbReference type="Pfam" id="PF12850"/>
    </source>
</evidence>
<evidence type="ECO:0000313" key="6">
    <source>
        <dbReference type="EMBL" id="BAJ65131.1"/>
    </source>
</evidence>
<dbReference type="Gene3D" id="3.60.21.10">
    <property type="match status" value="1"/>
</dbReference>
<evidence type="ECO:0000256" key="1">
    <source>
        <dbReference type="ARBA" id="ARBA00008950"/>
    </source>
</evidence>
<reference evidence="6 7" key="1">
    <citation type="submission" date="2010-12" db="EMBL/GenBank/DDBJ databases">
        <title>Whole genome sequence of Anaerolinea thermophila UNI-1.</title>
        <authorList>
            <person name="Narita-Yamada S."/>
            <person name="Kishi E."/>
            <person name="Watanabe Y."/>
            <person name="Takasaki K."/>
            <person name="Ankai A."/>
            <person name="Oguchi A."/>
            <person name="Fukui S."/>
            <person name="Takahashi M."/>
            <person name="Yashiro I."/>
            <person name="Hosoyama A."/>
            <person name="Sekiguchi Y."/>
            <person name="Hanada S."/>
            <person name="Fujita N."/>
        </authorList>
    </citation>
    <scope>NUCLEOTIDE SEQUENCE [LARGE SCALE GENOMIC DNA]</scope>
    <source>
        <strain evidence="7">DSM 14523 / JCM 11388 / NBRC 100420 / UNI-1</strain>
    </source>
</reference>
<dbReference type="InterPro" id="IPR020935">
    <property type="entry name" value="PdiEstase_YfcE_CS"/>
</dbReference>
<dbReference type="InterPro" id="IPR029052">
    <property type="entry name" value="Metallo-depent_PP-like"/>
</dbReference>
<keyword evidence="7" id="KW-1185">Reference proteome</keyword>
<dbReference type="SUPFAM" id="SSF56300">
    <property type="entry name" value="Metallo-dependent phosphatases"/>
    <property type="match status" value="1"/>
</dbReference>
<dbReference type="EC" id="3.1.4.-" evidence="4"/>
<dbReference type="GO" id="GO:0046872">
    <property type="term" value="F:metal ion binding"/>
    <property type="evidence" value="ECO:0007669"/>
    <property type="project" value="UniProtKB-KW"/>
</dbReference>
<comment type="similarity">
    <text evidence="1 4">Belongs to the metallophosphoesterase superfamily. YfcE family.</text>
</comment>
<evidence type="ECO:0000313" key="7">
    <source>
        <dbReference type="Proteomes" id="UP000008922"/>
    </source>
</evidence>
<dbReference type="PANTHER" id="PTHR11124">
    <property type="entry name" value="VACUOLAR SORTING PROTEIN VPS29"/>
    <property type="match status" value="1"/>
</dbReference>
<dbReference type="PROSITE" id="PS01269">
    <property type="entry name" value="UPF0025"/>
    <property type="match status" value="1"/>
</dbReference>
<dbReference type="InterPro" id="IPR000979">
    <property type="entry name" value="Phosphodiesterase_MJ0936/Vps29"/>
</dbReference>
<evidence type="ECO:0000256" key="2">
    <source>
        <dbReference type="ARBA" id="ARBA00022723"/>
    </source>
</evidence>
<gene>
    <name evidence="6" type="ordered locus">ANT_31050</name>
</gene>
<dbReference type="eggNOG" id="COG0622">
    <property type="taxonomic scope" value="Bacteria"/>
</dbReference>
<dbReference type="GO" id="GO:0016787">
    <property type="term" value="F:hydrolase activity"/>
    <property type="evidence" value="ECO:0007669"/>
    <property type="project" value="UniProtKB-UniRule"/>
</dbReference>
<dbReference type="HOGENOM" id="CLU_063749_3_2_0"/>
<keyword evidence="2 4" id="KW-0479">Metal-binding</keyword>
<organism evidence="6 7">
    <name type="scientific">Anaerolinea thermophila (strain DSM 14523 / JCM 11388 / NBRC 100420 / UNI-1)</name>
    <dbReference type="NCBI Taxonomy" id="926569"/>
    <lineage>
        <taxon>Bacteria</taxon>
        <taxon>Bacillati</taxon>
        <taxon>Chloroflexota</taxon>
        <taxon>Anaerolineae</taxon>
        <taxon>Anaerolineales</taxon>
        <taxon>Anaerolineaceae</taxon>
        <taxon>Anaerolinea</taxon>
    </lineage>
</organism>
<evidence type="ECO:0000256" key="3">
    <source>
        <dbReference type="ARBA" id="ARBA00022801"/>
    </source>
</evidence>
<proteinExistence type="inferred from homology"/>
<comment type="cofactor">
    <cofactor evidence="4">
        <name>a divalent metal cation</name>
        <dbReference type="ChEBI" id="CHEBI:60240"/>
    </cofactor>
</comment>
<dbReference type="KEGG" id="atm:ANT_31050"/>
<dbReference type="STRING" id="926569.ANT_31050"/>
<keyword evidence="3" id="KW-0378">Hydrolase</keyword>
<dbReference type="InterPro" id="IPR024654">
    <property type="entry name" value="Calcineurin-like_PHP_lpxH"/>
</dbReference>
<dbReference type="InParanoid" id="E8N2Y1"/>
<name>E8N2Y1_ANATU</name>
<accession>E8N2Y1</accession>
<dbReference type="EMBL" id="AP012029">
    <property type="protein sequence ID" value="BAJ65131.1"/>
    <property type="molecule type" value="Genomic_DNA"/>
</dbReference>
<dbReference type="RefSeq" id="WP_013561472.1">
    <property type="nucleotide sequence ID" value="NC_014960.1"/>
</dbReference>